<evidence type="ECO:0000313" key="3">
    <source>
        <dbReference type="Proteomes" id="UP000028500"/>
    </source>
</evidence>
<dbReference type="InterPro" id="IPR014944">
    <property type="entry name" value="Toxin_SymE-like"/>
</dbReference>
<dbReference type="AlphaFoldDB" id="A0A077PKS6"/>
<dbReference type="Pfam" id="PF08845">
    <property type="entry name" value="SymE_toxin"/>
    <property type="match status" value="1"/>
</dbReference>
<organism evidence="2 3">
    <name type="scientific">Xenorhabdus bovienii str. kraussei Quebec</name>
    <dbReference type="NCBI Taxonomy" id="1398203"/>
    <lineage>
        <taxon>Bacteria</taxon>
        <taxon>Pseudomonadati</taxon>
        <taxon>Pseudomonadota</taxon>
        <taxon>Gammaproteobacteria</taxon>
        <taxon>Enterobacterales</taxon>
        <taxon>Morganellaceae</taxon>
        <taxon>Xenorhabdus</taxon>
    </lineage>
</organism>
<feature type="domain" description="Toxin SymE-like" evidence="1">
    <location>
        <begin position="51"/>
        <end position="91"/>
    </location>
</feature>
<dbReference type="GO" id="GO:0016788">
    <property type="term" value="F:hydrolase activity, acting on ester bonds"/>
    <property type="evidence" value="ECO:0007669"/>
    <property type="project" value="InterPro"/>
</dbReference>
<dbReference type="EMBL" id="CBSY010000221">
    <property type="protein sequence ID" value="CDH21281.1"/>
    <property type="molecule type" value="Genomic_DNA"/>
</dbReference>
<dbReference type="HOGENOM" id="CLU_2304977_0_0_6"/>
<name>A0A077PKS6_XENBV</name>
<evidence type="ECO:0000313" key="2">
    <source>
        <dbReference type="EMBL" id="CDH21281.1"/>
    </source>
</evidence>
<dbReference type="Proteomes" id="UP000028500">
    <property type="component" value="Unassembled WGS sequence"/>
</dbReference>
<dbReference type="GO" id="GO:0005737">
    <property type="term" value="C:cytoplasm"/>
    <property type="evidence" value="ECO:0007669"/>
    <property type="project" value="InterPro"/>
</dbReference>
<protein>
    <recommendedName>
        <fullName evidence="1">Toxin SymE-like domain-containing protein</fullName>
    </recommendedName>
</protein>
<gene>
    <name evidence="2" type="ORF">XBKQ1_330036</name>
</gene>
<proteinExistence type="predicted"/>
<dbReference type="GO" id="GO:0016070">
    <property type="term" value="P:RNA metabolic process"/>
    <property type="evidence" value="ECO:0007669"/>
    <property type="project" value="InterPro"/>
</dbReference>
<evidence type="ECO:0000259" key="1">
    <source>
        <dbReference type="Pfam" id="PF08845"/>
    </source>
</evidence>
<dbReference type="RefSeq" id="WP_230579179.1">
    <property type="nucleotide sequence ID" value="NZ_CAWLZI010000031.1"/>
</dbReference>
<sequence length="100" mass="11442">MMRQLKNSQSKKKWRTFVYPAKGLLSLSSHVIGLIMAEHDCISEQRISKAQRRYIVGYVPKRGDTSTPNINLKGKWLREAGFEIGAHLTVKPPFRTAFLI</sequence>
<accession>A0A077PKS6</accession>
<dbReference type="GO" id="GO:0003723">
    <property type="term" value="F:RNA binding"/>
    <property type="evidence" value="ECO:0007669"/>
    <property type="project" value="InterPro"/>
</dbReference>
<reference evidence="2" key="1">
    <citation type="submission" date="2013-07" db="EMBL/GenBank/DDBJ databases">
        <title>Sub-species coevolution in mutualistic symbiosis.</title>
        <authorList>
            <person name="Murfin K."/>
            <person name="Klassen J."/>
            <person name="Lee M."/>
            <person name="Forst S."/>
            <person name="Stock P."/>
            <person name="Goodrich-Blair H."/>
        </authorList>
    </citation>
    <scope>NUCLEOTIDE SEQUENCE [LARGE SCALE GENOMIC DNA]</scope>
    <source>
        <strain evidence="2">Kraussei Quebec</strain>
    </source>
</reference>
<keyword evidence="3" id="KW-1185">Reference proteome</keyword>
<comment type="caution">
    <text evidence="2">The sequence shown here is derived from an EMBL/GenBank/DDBJ whole genome shotgun (WGS) entry which is preliminary data.</text>
</comment>